<proteinExistence type="predicted"/>
<evidence type="ECO:0000313" key="2">
    <source>
        <dbReference type="EnsemblPlants" id="TuG1812G0200005409.01.T02.cds285147"/>
    </source>
</evidence>
<dbReference type="AlphaFoldDB" id="A0A8R7TMZ7"/>
<dbReference type="EnsemblPlants" id="TuG1812G0200005409.01.T02">
    <property type="protein sequence ID" value="TuG1812G0200005409.01.T02.cds285147"/>
    <property type="gene ID" value="TuG1812G0200005409.01"/>
</dbReference>
<evidence type="ECO:0000256" key="1">
    <source>
        <dbReference type="SAM" id="MobiDB-lite"/>
    </source>
</evidence>
<feature type="compositionally biased region" description="Low complexity" evidence="1">
    <location>
        <begin position="106"/>
        <end position="115"/>
    </location>
</feature>
<feature type="region of interest" description="Disordered" evidence="1">
    <location>
        <begin position="20"/>
        <end position="126"/>
    </location>
</feature>
<reference evidence="2" key="3">
    <citation type="submission" date="2022-06" db="UniProtKB">
        <authorList>
            <consortium name="EnsemblPlants"/>
        </authorList>
    </citation>
    <scope>IDENTIFICATION</scope>
</reference>
<feature type="compositionally biased region" description="Basic residues" evidence="1">
    <location>
        <begin position="116"/>
        <end position="126"/>
    </location>
</feature>
<sequence>MKETFPSPKGMCALSITARHRSPPCSAWLGSSKPLLPSERGAAAHMTEKHAQPASTRTPPCSSSHTQEQPGTAEPRRSARSAPRAPRGDPPFSSPASRDATPAGAPPRRGTSCRPPTRRRPPTPRR</sequence>
<name>A0A8R7TMZ7_TRIUA</name>
<evidence type="ECO:0000313" key="3">
    <source>
        <dbReference type="Proteomes" id="UP000015106"/>
    </source>
</evidence>
<dbReference type="Proteomes" id="UP000015106">
    <property type="component" value="Chromosome 2"/>
</dbReference>
<accession>A0A8R7TMZ7</accession>
<reference evidence="3" key="1">
    <citation type="journal article" date="2013" name="Nature">
        <title>Draft genome of the wheat A-genome progenitor Triticum urartu.</title>
        <authorList>
            <person name="Ling H.Q."/>
            <person name="Zhao S."/>
            <person name="Liu D."/>
            <person name="Wang J."/>
            <person name="Sun H."/>
            <person name="Zhang C."/>
            <person name="Fan H."/>
            <person name="Li D."/>
            <person name="Dong L."/>
            <person name="Tao Y."/>
            <person name="Gao C."/>
            <person name="Wu H."/>
            <person name="Li Y."/>
            <person name="Cui Y."/>
            <person name="Guo X."/>
            <person name="Zheng S."/>
            <person name="Wang B."/>
            <person name="Yu K."/>
            <person name="Liang Q."/>
            <person name="Yang W."/>
            <person name="Lou X."/>
            <person name="Chen J."/>
            <person name="Feng M."/>
            <person name="Jian J."/>
            <person name="Zhang X."/>
            <person name="Luo G."/>
            <person name="Jiang Y."/>
            <person name="Liu J."/>
            <person name="Wang Z."/>
            <person name="Sha Y."/>
            <person name="Zhang B."/>
            <person name="Wu H."/>
            <person name="Tang D."/>
            <person name="Shen Q."/>
            <person name="Xue P."/>
            <person name="Zou S."/>
            <person name="Wang X."/>
            <person name="Liu X."/>
            <person name="Wang F."/>
            <person name="Yang Y."/>
            <person name="An X."/>
            <person name="Dong Z."/>
            <person name="Zhang K."/>
            <person name="Zhang X."/>
            <person name="Luo M.C."/>
            <person name="Dvorak J."/>
            <person name="Tong Y."/>
            <person name="Wang J."/>
            <person name="Yang H."/>
            <person name="Li Z."/>
            <person name="Wang D."/>
            <person name="Zhang A."/>
            <person name="Wang J."/>
        </authorList>
    </citation>
    <scope>NUCLEOTIDE SEQUENCE</scope>
    <source>
        <strain evidence="3">cv. G1812</strain>
    </source>
</reference>
<dbReference type="Gramene" id="TuG1812G0200005409.01.T02">
    <property type="protein sequence ID" value="TuG1812G0200005409.01.T02.cds285147"/>
    <property type="gene ID" value="TuG1812G0200005409.01"/>
</dbReference>
<organism evidence="2 3">
    <name type="scientific">Triticum urartu</name>
    <name type="common">Red wild einkorn</name>
    <name type="synonym">Crithodium urartu</name>
    <dbReference type="NCBI Taxonomy" id="4572"/>
    <lineage>
        <taxon>Eukaryota</taxon>
        <taxon>Viridiplantae</taxon>
        <taxon>Streptophyta</taxon>
        <taxon>Embryophyta</taxon>
        <taxon>Tracheophyta</taxon>
        <taxon>Spermatophyta</taxon>
        <taxon>Magnoliopsida</taxon>
        <taxon>Liliopsida</taxon>
        <taxon>Poales</taxon>
        <taxon>Poaceae</taxon>
        <taxon>BOP clade</taxon>
        <taxon>Pooideae</taxon>
        <taxon>Triticodae</taxon>
        <taxon>Triticeae</taxon>
        <taxon>Triticinae</taxon>
        <taxon>Triticum</taxon>
    </lineage>
</organism>
<feature type="compositionally biased region" description="Polar residues" evidence="1">
    <location>
        <begin position="53"/>
        <end position="70"/>
    </location>
</feature>
<keyword evidence="3" id="KW-1185">Reference proteome</keyword>
<reference evidence="2" key="2">
    <citation type="submission" date="2018-03" db="EMBL/GenBank/DDBJ databases">
        <title>The Triticum urartu genome reveals the dynamic nature of wheat genome evolution.</title>
        <authorList>
            <person name="Ling H."/>
            <person name="Ma B."/>
            <person name="Shi X."/>
            <person name="Liu H."/>
            <person name="Dong L."/>
            <person name="Sun H."/>
            <person name="Cao Y."/>
            <person name="Gao Q."/>
            <person name="Zheng S."/>
            <person name="Li Y."/>
            <person name="Yu Y."/>
            <person name="Du H."/>
            <person name="Qi M."/>
            <person name="Li Y."/>
            <person name="Yu H."/>
            <person name="Cui Y."/>
            <person name="Wang N."/>
            <person name="Chen C."/>
            <person name="Wu H."/>
            <person name="Zhao Y."/>
            <person name="Zhang J."/>
            <person name="Li Y."/>
            <person name="Zhou W."/>
            <person name="Zhang B."/>
            <person name="Hu W."/>
            <person name="Eijk M."/>
            <person name="Tang J."/>
            <person name="Witsenboer H."/>
            <person name="Zhao S."/>
            <person name="Li Z."/>
            <person name="Zhang A."/>
            <person name="Wang D."/>
            <person name="Liang C."/>
        </authorList>
    </citation>
    <scope>NUCLEOTIDE SEQUENCE [LARGE SCALE GENOMIC DNA]</scope>
    <source>
        <strain evidence="2">cv. G1812</strain>
    </source>
</reference>
<protein>
    <submittedName>
        <fullName evidence="2">Uncharacterized protein</fullName>
    </submittedName>
</protein>